<dbReference type="InterPro" id="IPR026870">
    <property type="entry name" value="Zinc_ribbon_dom"/>
</dbReference>
<protein>
    <submittedName>
        <fullName evidence="2">Zinc ribbon domain-containing protein</fullName>
    </submittedName>
</protein>
<evidence type="ECO:0000259" key="1">
    <source>
        <dbReference type="Pfam" id="PF13240"/>
    </source>
</evidence>
<gene>
    <name evidence="2" type="ORF">H8717_10870</name>
</gene>
<dbReference type="EMBL" id="JACRTB010000017">
    <property type="protein sequence ID" value="MBC8576903.1"/>
    <property type="molecule type" value="Genomic_DNA"/>
</dbReference>
<reference evidence="2 3" key="1">
    <citation type="submission" date="2020-08" db="EMBL/GenBank/DDBJ databases">
        <title>Genome public.</title>
        <authorList>
            <person name="Liu C."/>
            <person name="Sun Q."/>
        </authorList>
    </citation>
    <scope>NUCLEOTIDE SEQUENCE [LARGE SCALE GENOMIC DNA]</scope>
    <source>
        <strain evidence="2 3">BX1</strain>
    </source>
</reference>
<name>A0ABR7NKG7_9FIRM</name>
<accession>A0ABR7NKG7</accession>
<dbReference type="Pfam" id="PF13240">
    <property type="entry name" value="Zn_Ribbon_1"/>
    <property type="match status" value="1"/>
</dbReference>
<evidence type="ECO:0000313" key="2">
    <source>
        <dbReference type="EMBL" id="MBC8576903.1"/>
    </source>
</evidence>
<comment type="caution">
    <text evidence="2">The sequence shown here is derived from an EMBL/GenBank/DDBJ whole genome shotgun (WGS) entry which is preliminary data.</text>
</comment>
<keyword evidence="3" id="KW-1185">Reference proteome</keyword>
<sequence length="118" mass="13057">MFCKYCGAYVDSDAIFCSKCGKPVSDGFSATPKGFTLSIFRESQTFLLNPPIDILIDGEKRLSISNGGSVELDLPTGAHTIEFSQSMRRRSVLIDLFRDMQIIVKWNRITGGIEASVE</sequence>
<dbReference type="RefSeq" id="WP_262400378.1">
    <property type="nucleotide sequence ID" value="NZ_JACRTB010000017.1"/>
</dbReference>
<proteinExistence type="predicted"/>
<evidence type="ECO:0000313" key="3">
    <source>
        <dbReference type="Proteomes" id="UP000658131"/>
    </source>
</evidence>
<feature type="domain" description="Zinc-ribbon" evidence="1">
    <location>
        <begin position="2"/>
        <end position="24"/>
    </location>
</feature>
<organism evidence="2 3">
    <name type="scientific">Yanshouia hominis</name>
    <dbReference type="NCBI Taxonomy" id="2763673"/>
    <lineage>
        <taxon>Bacteria</taxon>
        <taxon>Bacillati</taxon>
        <taxon>Bacillota</taxon>
        <taxon>Clostridia</taxon>
        <taxon>Eubacteriales</taxon>
        <taxon>Oscillospiraceae</taxon>
        <taxon>Yanshouia</taxon>
    </lineage>
</organism>
<dbReference type="Proteomes" id="UP000658131">
    <property type="component" value="Unassembled WGS sequence"/>
</dbReference>